<organism evidence="5 6">
    <name type="scientific">Lactobacillus kitasatonis</name>
    <dbReference type="NCBI Taxonomy" id="237446"/>
    <lineage>
        <taxon>Bacteria</taxon>
        <taxon>Bacillati</taxon>
        <taxon>Bacillota</taxon>
        <taxon>Bacilli</taxon>
        <taxon>Lactobacillales</taxon>
        <taxon>Lactobacillaceae</taxon>
        <taxon>Lactobacillus</taxon>
    </lineage>
</organism>
<keyword evidence="5" id="KW-0540">Nuclease</keyword>
<dbReference type="Proteomes" id="UP000640912">
    <property type="component" value="Unassembled WGS sequence"/>
</dbReference>
<feature type="domain" description="Type I restriction modification DNA specificity" evidence="4">
    <location>
        <begin position="2"/>
        <end position="171"/>
    </location>
</feature>
<evidence type="ECO:0000313" key="5">
    <source>
        <dbReference type="EMBL" id="MBL1071623.1"/>
    </source>
</evidence>
<comment type="similarity">
    <text evidence="1">Belongs to the type-I restriction system S methylase family.</text>
</comment>
<dbReference type="GO" id="GO:0004519">
    <property type="term" value="F:endonuclease activity"/>
    <property type="evidence" value="ECO:0007669"/>
    <property type="project" value="UniProtKB-KW"/>
</dbReference>
<evidence type="ECO:0000256" key="3">
    <source>
        <dbReference type="ARBA" id="ARBA00023125"/>
    </source>
</evidence>
<accession>A0ABS1LTN4</accession>
<keyword evidence="5" id="KW-0378">Hydrolase</keyword>
<protein>
    <submittedName>
        <fullName evidence="5">Restriction endonuclease subunit S</fullName>
    </submittedName>
</protein>
<dbReference type="PANTHER" id="PTHR30408:SF13">
    <property type="entry name" value="TYPE I RESTRICTION ENZYME HINDI SPECIFICITY SUBUNIT"/>
    <property type="match status" value="1"/>
</dbReference>
<comment type="caution">
    <text evidence="5">The sequence shown here is derived from an EMBL/GenBank/DDBJ whole genome shotgun (WGS) entry which is preliminary data.</text>
</comment>
<dbReference type="EMBL" id="JAEHNR010000024">
    <property type="protein sequence ID" value="MBL1071623.1"/>
    <property type="molecule type" value="Genomic_DNA"/>
</dbReference>
<dbReference type="SUPFAM" id="SSF116734">
    <property type="entry name" value="DNA methylase specificity domain"/>
    <property type="match status" value="1"/>
</dbReference>
<evidence type="ECO:0000256" key="1">
    <source>
        <dbReference type="ARBA" id="ARBA00010923"/>
    </source>
</evidence>
<dbReference type="InterPro" id="IPR052021">
    <property type="entry name" value="Type-I_RS_S_subunit"/>
</dbReference>
<evidence type="ECO:0000256" key="2">
    <source>
        <dbReference type="ARBA" id="ARBA00022747"/>
    </source>
</evidence>
<keyword evidence="5" id="KW-0255">Endonuclease</keyword>
<dbReference type="InterPro" id="IPR044946">
    <property type="entry name" value="Restrct_endonuc_typeI_TRD_sf"/>
</dbReference>
<sequence>MKYKLSEIADIISGGTPKKKVKEYWHGNIPWITIKDFKGKYVNTCTGYITQIGLENSSTNLTEDDDILISARGTVGELVMAKKGMTFNQSIYALRVKRSIADPSYIYYWLSHNINELKKGVHGSVFDTITKKTFDLIRVNLPSLEVQQEIAQHFSLFDRKIALNRQINANLVV</sequence>
<keyword evidence="6" id="KW-1185">Reference proteome</keyword>
<proteinExistence type="inferred from homology"/>
<gene>
    <name evidence="5" type="ORF">JEM47_03770</name>
</gene>
<dbReference type="Pfam" id="PF01420">
    <property type="entry name" value="Methylase_S"/>
    <property type="match status" value="1"/>
</dbReference>
<dbReference type="Gene3D" id="3.90.220.20">
    <property type="entry name" value="DNA methylase specificity domains"/>
    <property type="match status" value="1"/>
</dbReference>
<dbReference type="RefSeq" id="WP_202017780.1">
    <property type="nucleotide sequence ID" value="NZ_JAEHNR010000024.1"/>
</dbReference>
<evidence type="ECO:0000313" key="6">
    <source>
        <dbReference type="Proteomes" id="UP000640912"/>
    </source>
</evidence>
<dbReference type="InterPro" id="IPR000055">
    <property type="entry name" value="Restrct_endonuc_typeI_TRD"/>
</dbReference>
<dbReference type="CDD" id="cd17243">
    <property type="entry name" value="RMtype1_S_AchA6I-TRD2-CR2_like"/>
    <property type="match status" value="1"/>
</dbReference>
<keyword evidence="3" id="KW-0238">DNA-binding</keyword>
<dbReference type="Gene3D" id="1.10.287.1120">
    <property type="entry name" value="Bipartite methylase S protein"/>
    <property type="match status" value="1"/>
</dbReference>
<evidence type="ECO:0000259" key="4">
    <source>
        <dbReference type="Pfam" id="PF01420"/>
    </source>
</evidence>
<name>A0ABS1LTN4_9LACO</name>
<keyword evidence="2" id="KW-0680">Restriction system</keyword>
<dbReference type="PANTHER" id="PTHR30408">
    <property type="entry name" value="TYPE-1 RESTRICTION ENZYME ECOKI SPECIFICITY PROTEIN"/>
    <property type="match status" value="1"/>
</dbReference>
<reference evidence="5 6" key="1">
    <citation type="journal article" date="2021" name="Microorganisms">
        <title>Dual Inhibition of Salmonella enterica and Clostridium perfringens by New Probiotic Candidates Isolated from Chicken Intestinal Mucosa.</title>
        <authorList>
            <person name="Lone A."/>
            <person name="Mottawea W."/>
            <person name="Ait Chait Y."/>
            <person name="Hammami R."/>
        </authorList>
    </citation>
    <scope>NUCLEOTIDE SEQUENCE [LARGE SCALE GENOMIC DNA]</scope>
    <source>
        <strain evidence="5 6">A12</strain>
    </source>
</reference>